<dbReference type="PANTHER" id="PTHR33393:SF12">
    <property type="entry name" value="CAPSULE BIOSYNTHESIS PROTEIN CAPA"/>
    <property type="match status" value="1"/>
</dbReference>
<dbReference type="EMBL" id="JABFIF010000013">
    <property type="protein sequence ID" value="NOH16234.1"/>
    <property type="molecule type" value="Genomic_DNA"/>
</dbReference>
<comment type="similarity">
    <text evidence="1">Belongs to the CapA family.</text>
</comment>
<dbReference type="InterPro" id="IPR019079">
    <property type="entry name" value="Capsule_synth_CapA"/>
</dbReference>
<dbReference type="InterPro" id="IPR052169">
    <property type="entry name" value="CW_Biosynth-Accessory"/>
</dbReference>
<dbReference type="SUPFAM" id="SSF56300">
    <property type="entry name" value="Metallo-dependent phosphatases"/>
    <property type="match status" value="1"/>
</dbReference>
<dbReference type="Pfam" id="PF09587">
    <property type="entry name" value="PGA_cap"/>
    <property type="match status" value="1"/>
</dbReference>
<evidence type="ECO:0000313" key="4">
    <source>
        <dbReference type="Proteomes" id="UP000528432"/>
    </source>
</evidence>
<evidence type="ECO:0000256" key="1">
    <source>
        <dbReference type="ARBA" id="ARBA00005662"/>
    </source>
</evidence>
<evidence type="ECO:0000259" key="2">
    <source>
        <dbReference type="Pfam" id="PF09587"/>
    </source>
</evidence>
<feature type="domain" description="Capsule synthesis protein CapA" evidence="2">
    <location>
        <begin position="2"/>
        <end position="112"/>
    </location>
</feature>
<sequence>MKLIIAGDLVPTKSNIDLFNKADISSLLGDELLSLWNSADMRIFNLEVPLTDKENPIAKCGPNLIAPTSTVNGIKALNPSLLTLANNHILDQGEQGLKSTEDIILNKNNIKYKTIYNVKHIGS</sequence>
<proteinExistence type="inferred from homology"/>
<gene>
    <name evidence="3" type="ORF">HMJ28_07540</name>
</gene>
<evidence type="ECO:0000313" key="3">
    <source>
        <dbReference type="EMBL" id="NOH16234.1"/>
    </source>
</evidence>
<dbReference type="InterPro" id="IPR029052">
    <property type="entry name" value="Metallo-depent_PP-like"/>
</dbReference>
<dbReference type="Proteomes" id="UP000528432">
    <property type="component" value="Unassembled WGS sequence"/>
</dbReference>
<protein>
    <recommendedName>
        <fullName evidence="2">Capsule synthesis protein CapA domain-containing protein</fullName>
    </recommendedName>
</protein>
<reference evidence="3 4" key="1">
    <citation type="submission" date="2020-05" db="EMBL/GenBank/DDBJ databases">
        <title>Draft genome sequence of Clostridium cochlearium strain AGROS13 isolated from a sheep dairy farm in New Zealand.</title>
        <authorList>
            <person name="Gupta T.B."/>
            <person name="Jauregui R."/>
            <person name="Risson A.N."/>
            <person name="Brightwell G."/>
            <person name="Maclean P."/>
        </authorList>
    </citation>
    <scope>NUCLEOTIDE SEQUENCE [LARGE SCALE GENOMIC DNA]</scope>
    <source>
        <strain evidence="3 4">AGROS13</strain>
    </source>
</reference>
<dbReference type="AlphaFoldDB" id="A0A7Y3XYL8"/>
<organism evidence="3 4">
    <name type="scientific">Clostridium cochlearium</name>
    <dbReference type="NCBI Taxonomy" id="1494"/>
    <lineage>
        <taxon>Bacteria</taxon>
        <taxon>Bacillati</taxon>
        <taxon>Bacillota</taxon>
        <taxon>Clostridia</taxon>
        <taxon>Eubacteriales</taxon>
        <taxon>Clostridiaceae</taxon>
        <taxon>Clostridium</taxon>
    </lineage>
</organism>
<accession>A0A7Y3XYL8</accession>
<comment type="caution">
    <text evidence="3">The sequence shown here is derived from an EMBL/GenBank/DDBJ whole genome shotgun (WGS) entry which is preliminary data.</text>
</comment>
<dbReference type="PANTHER" id="PTHR33393">
    <property type="entry name" value="POLYGLUTAMINE SYNTHESIS ACCESSORY PROTEIN RV0574C-RELATED"/>
    <property type="match status" value="1"/>
</dbReference>
<name>A0A7Y3XYL8_CLOCO</name>
<dbReference type="RefSeq" id="WP_171303466.1">
    <property type="nucleotide sequence ID" value="NZ_JABFIF010000013.1"/>
</dbReference>